<gene>
    <name evidence="2" type="ORF">ACFFRO_24780</name>
</gene>
<comment type="caution">
    <text evidence="2">The sequence shown here is derived from an EMBL/GenBank/DDBJ whole genome shotgun (WGS) entry which is preliminary data.</text>
</comment>
<name>A0ABV5VKF5_9ACTN</name>
<accession>A0ABV5VKF5</accession>
<dbReference type="Pfam" id="PF14016">
    <property type="entry name" value="DUF4232"/>
    <property type="match status" value="1"/>
</dbReference>
<dbReference type="EMBL" id="JBHMAR010000045">
    <property type="protein sequence ID" value="MFB9738302.1"/>
    <property type="molecule type" value="Genomic_DNA"/>
</dbReference>
<organism evidence="2 3">
    <name type="scientific">Streptomyces thermocoprophilus</name>
    <dbReference type="NCBI Taxonomy" id="78356"/>
    <lineage>
        <taxon>Bacteria</taxon>
        <taxon>Bacillati</taxon>
        <taxon>Actinomycetota</taxon>
        <taxon>Actinomycetes</taxon>
        <taxon>Kitasatosporales</taxon>
        <taxon>Streptomycetaceae</taxon>
        <taxon>Streptomyces</taxon>
    </lineage>
</organism>
<evidence type="ECO:0000259" key="1">
    <source>
        <dbReference type="Pfam" id="PF14016"/>
    </source>
</evidence>
<dbReference type="RefSeq" id="WP_374117554.1">
    <property type="nucleotide sequence ID" value="NZ_JBHMAR010000045.1"/>
</dbReference>
<proteinExistence type="predicted"/>
<evidence type="ECO:0000313" key="2">
    <source>
        <dbReference type="EMBL" id="MFB9738302.1"/>
    </source>
</evidence>
<dbReference type="Proteomes" id="UP001589703">
    <property type="component" value="Unassembled WGS sequence"/>
</dbReference>
<sequence length="193" mass="18750">MILVHSNDLRGTLMRVLPISVTAVAAALLLTACGSGDDGPSGTGGSGADGGAKSGDVVACRIGDIGAEVGPVSEAPAAGDTGTVTVTLTGRGDECTLDGFPQVKLNAGGTDTEVPADEAAQSQKLTLAEGTEASFTVTYVRGGTGAGLPVDKLTVGLPGSDAASSFPWAYGPVAADAKGAPEATVSAFQQGGD</sequence>
<reference evidence="2 3" key="1">
    <citation type="submission" date="2024-09" db="EMBL/GenBank/DDBJ databases">
        <authorList>
            <person name="Sun Q."/>
            <person name="Mori K."/>
        </authorList>
    </citation>
    <scope>NUCLEOTIDE SEQUENCE [LARGE SCALE GENOMIC DNA]</scope>
    <source>
        <strain evidence="2 3">JCM 10918</strain>
    </source>
</reference>
<evidence type="ECO:0000313" key="3">
    <source>
        <dbReference type="Proteomes" id="UP001589703"/>
    </source>
</evidence>
<protein>
    <submittedName>
        <fullName evidence="2">DUF4232 domain-containing protein</fullName>
    </submittedName>
</protein>
<dbReference type="InterPro" id="IPR025326">
    <property type="entry name" value="DUF4232"/>
</dbReference>
<feature type="domain" description="DUF4232" evidence="1">
    <location>
        <begin position="60"/>
        <end position="189"/>
    </location>
</feature>
<keyword evidence="3" id="KW-1185">Reference proteome</keyword>